<protein>
    <submittedName>
        <fullName evidence="1">Uncharacterized protein</fullName>
    </submittedName>
</protein>
<accession>A0ACB8ZPG3</accession>
<evidence type="ECO:0000313" key="1">
    <source>
        <dbReference type="EMBL" id="KAI3699589.1"/>
    </source>
</evidence>
<sequence length="99" mass="10868">MGLLNLTLVAFILILTITHEIQYVEGRHLKHNTHHNNIHDKKSKQVNQKATHVTSTTNANEALQTTPPPTPSPPPPHRAEDFRPTAPGHSPGAGHSIQN</sequence>
<gene>
    <name evidence="1" type="ORF">L2E82_44009</name>
</gene>
<reference evidence="2" key="1">
    <citation type="journal article" date="2022" name="Mol. Ecol. Resour.">
        <title>The genomes of chicory, endive, great burdock and yacon provide insights into Asteraceae palaeo-polyploidization history and plant inulin production.</title>
        <authorList>
            <person name="Fan W."/>
            <person name="Wang S."/>
            <person name="Wang H."/>
            <person name="Wang A."/>
            <person name="Jiang F."/>
            <person name="Liu H."/>
            <person name="Zhao H."/>
            <person name="Xu D."/>
            <person name="Zhang Y."/>
        </authorList>
    </citation>
    <scope>NUCLEOTIDE SEQUENCE [LARGE SCALE GENOMIC DNA]</scope>
    <source>
        <strain evidence="2">cv. Punajuju</strain>
    </source>
</reference>
<organism evidence="1 2">
    <name type="scientific">Cichorium intybus</name>
    <name type="common">Chicory</name>
    <dbReference type="NCBI Taxonomy" id="13427"/>
    <lineage>
        <taxon>Eukaryota</taxon>
        <taxon>Viridiplantae</taxon>
        <taxon>Streptophyta</taxon>
        <taxon>Embryophyta</taxon>
        <taxon>Tracheophyta</taxon>
        <taxon>Spermatophyta</taxon>
        <taxon>Magnoliopsida</taxon>
        <taxon>eudicotyledons</taxon>
        <taxon>Gunneridae</taxon>
        <taxon>Pentapetalae</taxon>
        <taxon>asterids</taxon>
        <taxon>campanulids</taxon>
        <taxon>Asterales</taxon>
        <taxon>Asteraceae</taxon>
        <taxon>Cichorioideae</taxon>
        <taxon>Cichorieae</taxon>
        <taxon>Cichoriinae</taxon>
        <taxon>Cichorium</taxon>
    </lineage>
</organism>
<comment type="caution">
    <text evidence="1">The sequence shown here is derived from an EMBL/GenBank/DDBJ whole genome shotgun (WGS) entry which is preliminary data.</text>
</comment>
<dbReference type="EMBL" id="CM042016">
    <property type="protein sequence ID" value="KAI3699589.1"/>
    <property type="molecule type" value="Genomic_DNA"/>
</dbReference>
<proteinExistence type="predicted"/>
<name>A0ACB8ZPG3_CICIN</name>
<evidence type="ECO:0000313" key="2">
    <source>
        <dbReference type="Proteomes" id="UP001055811"/>
    </source>
</evidence>
<keyword evidence="2" id="KW-1185">Reference proteome</keyword>
<dbReference type="Proteomes" id="UP001055811">
    <property type="component" value="Linkage Group LG08"/>
</dbReference>
<reference evidence="1 2" key="2">
    <citation type="journal article" date="2022" name="Mol. Ecol. Resour.">
        <title>The genomes of chicory, endive, great burdock and yacon provide insights into Asteraceae paleo-polyploidization history and plant inulin production.</title>
        <authorList>
            <person name="Fan W."/>
            <person name="Wang S."/>
            <person name="Wang H."/>
            <person name="Wang A."/>
            <person name="Jiang F."/>
            <person name="Liu H."/>
            <person name="Zhao H."/>
            <person name="Xu D."/>
            <person name="Zhang Y."/>
        </authorList>
    </citation>
    <scope>NUCLEOTIDE SEQUENCE [LARGE SCALE GENOMIC DNA]</scope>
    <source>
        <strain evidence="2">cv. Punajuju</strain>
        <tissue evidence="1">Leaves</tissue>
    </source>
</reference>